<proteinExistence type="predicted"/>
<dbReference type="AlphaFoldDB" id="A0A9N9WID5"/>
<dbReference type="GO" id="GO:0006355">
    <property type="term" value="P:regulation of DNA-templated transcription"/>
    <property type="evidence" value="ECO:0007669"/>
    <property type="project" value="InterPro"/>
</dbReference>
<reference evidence="2" key="2">
    <citation type="submission" date="2022-10" db="EMBL/GenBank/DDBJ databases">
        <authorList>
            <consortium name="ENA_rothamsted_submissions"/>
            <consortium name="culmorum"/>
            <person name="King R."/>
        </authorList>
    </citation>
    <scope>NUCLEOTIDE SEQUENCE</scope>
</reference>
<feature type="domain" description="MH2" evidence="1">
    <location>
        <begin position="1"/>
        <end position="129"/>
    </location>
</feature>
<dbReference type="PROSITE" id="PS51076">
    <property type="entry name" value="MH2"/>
    <property type="match status" value="1"/>
</dbReference>
<dbReference type="PANTHER" id="PTHR22742">
    <property type="entry name" value="EXPANSION, ISOFORM A-RELATED"/>
    <property type="match status" value="1"/>
</dbReference>
<dbReference type="InterPro" id="IPR008984">
    <property type="entry name" value="SMAD_FHA_dom_sf"/>
</dbReference>
<reference evidence="2" key="1">
    <citation type="submission" date="2021-12" db="EMBL/GenBank/DDBJ databases">
        <authorList>
            <person name="King R."/>
        </authorList>
    </citation>
    <scope>NUCLEOTIDE SEQUENCE</scope>
</reference>
<evidence type="ECO:0000313" key="2">
    <source>
        <dbReference type="EMBL" id="CAG9796376.1"/>
    </source>
</evidence>
<dbReference type="GO" id="GO:0050793">
    <property type="term" value="P:regulation of developmental process"/>
    <property type="evidence" value="ECO:0007669"/>
    <property type="project" value="UniProtKB-ARBA"/>
</dbReference>
<name>A0A9N9WID5_9NEOP</name>
<dbReference type="GO" id="GO:0009791">
    <property type="term" value="P:post-embryonic development"/>
    <property type="evidence" value="ECO:0007669"/>
    <property type="project" value="UniProtKB-ARBA"/>
</dbReference>
<dbReference type="PANTHER" id="PTHR22742:SF2">
    <property type="entry name" value="EXPANSION, ISOFORM A-RELATED"/>
    <property type="match status" value="1"/>
</dbReference>
<dbReference type="Gene3D" id="2.60.200.10">
    <property type="match status" value="1"/>
</dbReference>
<dbReference type="GO" id="GO:0051239">
    <property type="term" value="P:regulation of multicellular organismal process"/>
    <property type="evidence" value="ECO:0007669"/>
    <property type="project" value="UniProtKB-ARBA"/>
</dbReference>
<gene>
    <name evidence="2" type="ORF">DIATSA_LOCUS13569</name>
</gene>
<dbReference type="InterPro" id="IPR017855">
    <property type="entry name" value="SMAD-like_dom_sf"/>
</dbReference>
<protein>
    <recommendedName>
        <fullName evidence="1">MH2 domain-containing protein</fullName>
    </recommendedName>
</protein>
<dbReference type="InterPro" id="IPR001132">
    <property type="entry name" value="SMAD_dom_Dwarfin-type"/>
</dbReference>
<dbReference type="Pfam" id="PF03166">
    <property type="entry name" value="MH2"/>
    <property type="match status" value="1"/>
</dbReference>
<sequence length="184" mass="21087">MDDAGNILIRRYSKSSVFVKSTAATANEETAIGQDILKLPGYSLEQEKIFKLFDMKKFQSNVNRELRRAYPDRRRLETQCLSAVAFVKSDGDLLDCPIWVLVINVVAMDMLKSKLPPDTRSIIRLDNGDEAISHRLRHHNGIENERDQWKNHKTSAKARHGRTIRVIPNKLPNTKQRDGEISPH</sequence>
<dbReference type="OrthoDB" id="5973987at2759"/>
<evidence type="ECO:0000259" key="1">
    <source>
        <dbReference type="PROSITE" id="PS51076"/>
    </source>
</evidence>
<keyword evidence="3" id="KW-1185">Reference proteome</keyword>
<accession>A0A9N9WID5</accession>
<dbReference type="Proteomes" id="UP001153714">
    <property type="component" value="Chromosome 9"/>
</dbReference>
<dbReference type="EMBL" id="OU893340">
    <property type="protein sequence ID" value="CAG9796376.1"/>
    <property type="molecule type" value="Genomic_DNA"/>
</dbReference>
<evidence type="ECO:0000313" key="3">
    <source>
        <dbReference type="Proteomes" id="UP001153714"/>
    </source>
</evidence>
<dbReference type="SUPFAM" id="SSF49879">
    <property type="entry name" value="SMAD/FHA domain"/>
    <property type="match status" value="1"/>
</dbReference>
<organism evidence="2 3">
    <name type="scientific">Diatraea saccharalis</name>
    <name type="common">sugarcane borer</name>
    <dbReference type="NCBI Taxonomy" id="40085"/>
    <lineage>
        <taxon>Eukaryota</taxon>
        <taxon>Metazoa</taxon>
        <taxon>Ecdysozoa</taxon>
        <taxon>Arthropoda</taxon>
        <taxon>Hexapoda</taxon>
        <taxon>Insecta</taxon>
        <taxon>Pterygota</taxon>
        <taxon>Neoptera</taxon>
        <taxon>Endopterygota</taxon>
        <taxon>Lepidoptera</taxon>
        <taxon>Glossata</taxon>
        <taxon>Ditrysia</taxon>
        <taxon>Pyraloidea</taxon>
        <taxon>Crambidae</taxon>
        <taxon>Crambinae</taxon>
        <taxon>Diatraea</taxon>
    </lineage>
</organism>